<dbReference type="Proteomes" id="UP001208570">
    <property type="component" value="Unassembled WGS sequence"/>
</dbReference>
<dbReference type="InterPro" id="IPR001304">
    <property type="entry name" value="C-type_lectin-like"/>
</dbReference>
<name>A0AAD9JY50_9ANNE</name>
<evidence type="ECO:0000256" key="1">
    <source>
        <dbReference type="SAM" id="SignalP"/>
    </source>
</evidence>
<feature type="domain" description="C-type lectin" evidence="2">
    <location>
        <begin position="114"/>
        <end position="219"/>
    </location>
</feature>
<gene>
    <name evidence="4" type="ORF">LSH36_119g03050</name>
</gene>
<dbReference type="CDD" id="cd00037">
    <property type="entry name" value="CLECT"/>
    <property type="match status" value="1"/>
</dbReference>
<evidence type="ECO:0000313" key="4">
    <source>
        <dbReference type="EMBL" id="KAK2161267.1"/>
    </source>
</evidence>
<protein>
    <recommendedName>
        <fullName evidence="6">C-type lectin domain-containing protein</fullName>
    </recommendedName>
</protein>
<feature type="domain" description="Apple" evidence="3">
    <location>
        <begin position="30"/>
        <end position="118"/>
    </location>
</feature>
<keyword evidence="5" id="KW-1185">Reference proteome</keyword>
<dbReference type="PROSITE" id="PS50948">
    <property type="entry name" value="PAN"/>
    <property type="match status" value="1"/>
</dbReference>
<feature type="non-terminal residue" evidence="4">
    <location>
        <position position="1"/>
    </location>
</feature>
<sequence>MTISVISLITPCVAIIILINTCYVQKTCSCDKSIFHKITRKRGEGQVLINVNDTSYCQCLRMCRLAMKCYRFNFDGTDTEIGRCQLLIEYTGLTDDVGWSYYVSCPEGMDYYQSTGSCYGLTNRKNDFDAGTKNCEAWASGVHIAAIYSEVENDICTNYWGLTDNRGMFIGARRTEENNNYTDEFYWITTGASMTFTRWNLGYPKSNTNKQCILVIISD</sequence>
<evidence type="ECO:0000259" key="3">
    <source>
        <dbReference type="PROSITE" id="PS50948"/>
    </source>
</evidence>
<dbReference type="AlphaFoldDB" id="A0AAD9JY50"/>
<evidence type="ECO:0000259" key="2">
    <source>
        <dbReference type="PROSITE" id="PS50041"/>
    </source>
</evidence>
<evidence type="ECO:0000313" key="5">
    <source>
        <dbReference type="Proteomes" id="UP001208570"/>
    </source>
</evidence>
<dbReference type="SUPFAM" id="SSF56436">
    <property type="entry name" value="C-type lectin-like"/>
    <property type="match status" value="1"/>
</dbReference>
<reference evidence="4" key="1">
    <citation type="journal article" date="2023" name="Mol. Biol. Evol.">
        <title>Third-Generation Sequencing Reveals the Adaptive Role of the Epigenome in Three Deep-Sea Polychaetes.</title>
        <authorList>
            <person name="Perez M."/>
            <person name="Aroh O."/>
            <person name="Sun Y."/>
            <person name="Lan Y."/>
            <person name="Juniper S.K."/>
            <person name="Young C.R."/>
            <person name="Angers B."/>
            <person name="Qian P.Y."/>
        </authorList>
    </citation>
    <scope>NUCLEOTIDE SEQUENCE</scope>
    <source>
        <strain evidence="4">P08H-3</strain>
    </source>
</reference>
<feature type="signal peptide" evidence="1">
    <location>
        <begin position="1"/>
        <end position="24"/>
    </location>
</feature>
<accession>A0AAD9JY50</accession>
<proteinExistence type="predicted"/>
<dbReference type="PROSITE" id="PS50041">
    <property type="entry name" value="C_TYPE_LECTIN_2"/>
    <property type="match status" value="1"/>
</dbReference>
<dbReference type="EMBL" id="JAODUP010000119">
    <property type="protein sequence ID" value="KAK2161267.1"/>
    <property type="molecule type" value="Genomic_DNA"/>
</dbReference>
<dbReference type="InterPro" id="IPR016187">
    <property type="entry name" value="CTDL_fold"/>
</dbReference>
<evidence type="ECO:0008006" key="6">
    <source>
        <dbReference type="Google" id="ProtNLM"/>
    </source>
</evidence>
<dbReference type="InterPro" id="IPR016186">
    <property type="entry name" value="C-type_lectin-like/link_sf"/>
</dbReference>
<organism evidence="4 5">
    <name type="scientific">Paralvinella palmiformis</name>
    <dbReference type="NCBI Taxonomy" id="53620"/>
    <lineage>
        <taxon>Eukaryota</taxon>
        <taxon>Metazoa</taxon>
        <taxon>Spiralia</taxon>
        <taxon>Lophotrochozoa</taxon>
        <taxon>Annelida</taxon>
        <taxon>Polychaeta</taxon>
        <taxon>Sedentaria</taxon>
        <taxon>Canalipalpata</taxon>
        <taxon>Terebellida</taxon>
        <taxon>Terebelliformia</taxon>
        <taxon>Alvinellidae</taxon>
        <taxon>Paralvinella</taxon>
    </lineage>
</organism>
<feature type="chain" id="PRO_5042017952" description="C-type lectin domain-containing protein" evidence="1">
    <location>
        <begin position="25"/>
        <end position="219"/>
    </location>
</feature>
<dbReference type="Gene3D" id="3.10.100.10">
    <property type="entry name" value="Mannose-Binding Protein A, subunit A"/>
    <property type="match status" value="1"/>
</dbReference>
<dbReference type="InterPro" id="IPR003609">
    <property type="entry name" value="Pan_app"/>
</dbReference>
<keyword evidence="1" id="KW-0732">Signal</keyword>
<comment type="caution">
    <text evidence="4">The sequence shown here is derived from an EMBL/GenBank/DDBJ whole genome shotgun (WGS) entry which is preliminary data.</text>
</comment>